<dbReference type="EMBL" id="JAVYJV010000024">
    <property type="protein sequence ID" value="KAK4338483.1"/>
    <property type="molecule type" value="Genomic_DNA"/>
</dbReference>
<dbReference type="PANTHER" id="PTHR34380:SF3">
    <property type="entry name" value="FRIGIDA-LIKE PROTEIN"/>
    <property type="match status" value="1"/>
</dbReference>
<dbReference type="Proteomes" id="UP001291623">
    <property type="component" value="Unassembled WGS sequence"/>
</dbReference>
<dbReference type="PANTHER" id="PTHR34380">
    <property type="entry name" value="BNAA03G12380D PROTEIN"/>
    <property type="match status" value="1"/>
</dbReference>
<name>A0AAE1UNG3_9SOLA</name>
<evidence type="ECO:0000256" key="1">
    <source>
        <dbReference type="SAM" id="Coils"/>
    </source>
</evidence>
<comment type="caution">
    <text evidence="2">The sequence shown here is derived from an EMBL/GenBank/DDBJ whole genome shotgun (WGS) entry which is preliminary data.</text>
</comment>
<proteinExistence type="predicted"/>
<sequence length="332" mass="37834">MSVETRPVVTSLTRRTWNSELKPAVSSSISDAASIPELITYLKSAFREKEFSLVERILIDHKDQGLVDLEKKQLKDMERKCEELKNEKDEAEANLKAYMEKFKELEGRMLLLEEDAAKKRAVDVSVIQKLVEDLEAEEEDVVEVNCQGSGADEQQLSPRALVYSTGNGSGKSGDEGLMWSHGCRCRQWSISMFPTDKREDVVQKKQVKVSTSFSFAVLYLAWCMEMTKGLIAKMIKNSNLVNALMCPFRSAEKGLTTTVDRKEEIRTEILFIAALGEYLIDGDPENKLRKAVEEVRPKDHAECKRLATKYCYQLYQIYLSKEDPLFSLISKF</sequence>
<gene>
    <name evidence="2" type="ORF">RND71_042970</name>
</gene>
<evidence type="ECO:0000313" key="3">
    <source>
        <dbReference type="Proteomes" id="UP001291623"/>
    </source>
</evidence>
<feature type="coiled-coil region" evidence="1">
    <location>
        <begin position="67"/>
        <end position="147"/>
    </location>
</feature>
<reference evidence="2" key="1">
    <citation type="submission" date="2023-12" db="EMBL/GenBank/DDBJ databases">
        <title>Genome assembly of Anisodus tanguticus.</title>
        <authorList>
            <person name="Wang Y.-J."/>
        </authorList>
    </citation>
    <scope>NUCLEOTIDE SEQUENCE</scope>
    <source>
        <strain evidence="2">KB-2021</strain>
        <tissue evidence="2">Leaf</tissue>
    </source>
</reference>
<protein>
    <submittedName>
        <fullName evidence="2">Uncharacterized protein</fullName>
    </submittedName>
</protein>
<evidence type="ECO:0000313" key="2">
    <source>
        <dbReference type="EMBL" id="KAK4338483.1"/>
    </source>
</evidence>
<accession>A0AAE1UNG3</accession>
<keyword evidence="1" id="KW-0175">Coiled coil</keyword>
<organism evidence="2 3">
    <name type="scientific">Anisodus tanguticus</name>
    <dbReference type="NCBI Taxonomy" id="243964"/>
    <lineage>
        <taxon>Eukaryota</taxon>
        <taxon>Viridiplantae</taxon>
        <taxon>Streptophyta</taxon>
        <taxon>Embryophyta</taxon>
        <taxon>Tracheophyta</taxon>
        <taxon>Spermatophyta</taxon>
        <taxon>Magnoliopsida</taxon>
        <taxon>eudicotyledons</taxon>
        <taxon>Gunneridae</taxon>
        <taxon>Pentapetalae</taxon>
        <taxon>asterids</taxon>
        <taxon>lamiids</taxon>
        <taxon>Solanales</taxon>
        <taxon>Solanaceae</taxon>
        <taxon>Solanoideae</taxon>
        <taxon>Hyoscyameae</taxon>
        <taxon>Anisodus</taxon>
    </lineage>
</organism>
<dbReference type="AlphaFoldDB" id="A0AAE1UNG3"/>
<keyword evidence="3" id="KW-1185">Reference proteome</keyword>